<keyword evidence="2" id="KW-1185">Reference proteome</keyword>
<gene>
    <name evidence="1" type="ORF">PAP_03590</name>
</gene>
<reference evidence="1 2" key="2">
    <citation type="journal article" date="2015" name="Genome Announc.">
        <title>Complete Genome Sequence of Hyperthermophilic Piezophilic Archaeon Palaeococcus pacificus DY20341T, Isolated from Deep-Sea Hydrothermal Sediments.</title>
        <authorList>
            <person name="Zeng X."/>
            <person name="Jebbar M."/>
            <person name="Shao Z."/>
        </authorList>
    </citation>
    <scope>NUCLEOTIDE SEQUENCE [LARGE SCALE GENOMIC DNA]</scope>
    <source>
        <strain evidence="1 2">DY20341</strain>
    </source>
</reference>
<sequence>MTSDARVYYIASKVLKEYKIPFHSLKLDDKIPFDVEVVLTGEKDVEEIDFPVKVIVRDENFIDELLIRLEGRKRFKTIYIGIDPGERPGVSVVGDNRIIEVYHLKNPNDVDTILELLEKYPTAKIKIGHGARRHRILTLKALAQVLGEDYPIILVNEKRTTPKIGGVEVSQVQDIVASINIALRDGVEVKISELLKTKEPSKREIEHIKHKSRQLSGGKITISSELAREVAKGNMSLNEAIEVHKKRIKGEKNDIW</sequence>
<dbReference type="KEGG" id="ppac:PAP_03590"/>
<dbReference type="Proteomes" id="UP000027981">
    <property type="component" value="Chromosome"/>
</dbReference>
<evidence type="ECO:0000313" key="1">
    <source>
        <dbReference type="EMBL" id="AIF69138.1"/>
    </source>
</evidence>
<dbReference type="EMBL" id="CP006019">
    <property type="protein sequence ID" value="AIF69138.1"/>
    <property type="molecule type" value="Genomic_DNA"/>
</dbReference>
<evidence type="ECO:0000313" key="2">
    <source>
        <dbReference type="Proteomes" id="UP000027981"/>
    </source>
</evidence>
<dbReference type="eggNOG" id="arCOG03142">
    <property type="taxonomic scope" value="Archaea"/>
</dbReference>
<dbReference type="STRING" id="1343739.PAP_03590"/>
<accession>A0A075LX57</accession>
<proteinExistence type="predicted"/>
<dbReference type="HOGENOM" id="CLU_1080186_0_0_2"/>
<organism evidence="1 2">
    <name type="scientific">Palaeococcus pacificus DY20341</name>
    <dbReference type="NCBI Taxonomy" id="1343739"/>
    <lineage>
        <taxon>Archaea</taxon>
        <taxon>Methanobacteriati</taxon>
        <taxon>Methanobacteriota</taxon>
        <taxon>Thermococci</taxon>
        <taxon>Thermococcales</taxon>
        <taxon>Thermococcaceae</taxon>
        <taxon>Palaeococcus</taxon>
    </lineage>
</organism>
<protein>
    <submittedName>
        <fullName evidence="1">Uncharacterized protein</fullName>
    </submittedName>
</protein>
<dbReference type="AlphaFoldDB" id="A0A075LX57"/>
<name>A0A075LX57_9EURY</name>
<reference evidence="2" key="1">
    <citation type="submission" date="2013-06" db="EMBL/GenBank/DDBJ databases">
        <title>Complete Genome Sequence of Hyperthermophilic Palaeococcus pacificus DY20341T, Isolated from a Deep-Sea Hydrothermal Sediments.</title>
        <authorList>
            <person name="Zeng X."/>
            <person name="Shao Z."/>
        </authorList>
    </citation>
    <scope>NUCLEOTIDE SEQUENCE [LARGE SCALE GENOMIC DNA]</scope>
    <source>
        <strain evidence="2">DY20341</strain>
    </source>
</reference>